<protein>
    <submittedName>
        <fullName evidence="1">Uncharacterized protein</fullName>
    </submittedName>
</protein>
<dbReference type="EMBL" id="ABLOKC030000011">
    <property type="protein sequence ID" value="EML1471663.1"/>
    <property type="molecule type" value="Genomic_DNA"/>
</dbReference>
<name>A0AAI9DLB2_PLUGE</name>
<reference evidence="1" key="1">
    <citation type="submission" date="2024-02" db="EMBL/GenBank/DDBJ databases">
        <authorList>
            <consortium name="Clinical and Environmental Microbiology Branch: Whole genome sequencing antimicrobial resistance pathogens in the healthcare setting"/>
        </authorList>
    </citation>
    <scope>NUCLEOTIDE SEQUENCE</scope>
    <source>
        <strain evidence="1">2021DK-00143</strain>
    </source>
</reference>
<accession>A0AAI9DLB2</accession>
<dbReference type="RefSeq" id="WP_155521271.1">
    <property type="nucleotide sequence ID" value="NZ_CACVCI010000001.1"/>
</dbReference>
<organism evidence="1">
    <name type="scientific">Pluralibacter gergoviae</name>
    <name type="common">Enterobacter gergoviae</name>
    <dbReference type="NCBI Taxonomy" id="61647"/>
    <lineage>
        <taxon>Bacteria</taxon>
        <taxon>Pseudomonadati</taxon>
        <taxon>Pseudomonadota</taxon>
        <taxon>Gammaproteobacteria</taxon>
        <taxon>Enterobacterales</taxon>
        <taxon>Enterobacteriaceae</taxon>
        <taxon>Pluralibacter</taxon>
    </lineage>
</organism>
<comment type="caution">
    <text evidence="1">The sequence shown here is derived from an EMBL/GenBank/DDBJ whole genome shotgun (WGS) entry which is preliminary data.</text>
</comment>
<dbReference type="AlphaFoldDB" id="A0AAI9DLB2"/>
<evidence type="ECO:0000313" key="1">
    <source>
        <dbReference type="EMBL" id="EML1471663.1"/>
    </source>
</evidence>
<gene>
    <name evidence="1" type="ORF">QEG54_002397</name>
</gene>
<proteinExistence type="predicted"/>
<sequence length="82" mass="9483">MLDDMDVHEVKRLQLSEEENARHKMSAVHIHPGIIRLQLNLHRTDGPENMKKNPPMFAEGCVWPLEPVNRTTALRQTQLTFA</sequence>